<dbReference type="OrthoDB" id="45518at2759"/>
<dbReference type="SUPFAM" id="SSF52833">
    <property type="entry name" value="Thioredoxin-like"/>
    <property type="match status" value="1"/>
</dbReference>
<reference evidence="4 5" key="1">
    <citation type="journal article" date="2011" name="J. Gen. Appl. Microbiol.">
        <title>Draft genome sequencing of the enigmatic yeast Saitoella complicata.</title>
        <authorList>
            <person name="Nishida H."/>
            <person name="Hamamoto M."/>
            <person name="Sugiyama J."/>
        </authorList>
    </citation>
    <scope>NUCLEOTIDE SEQUENCE [LARGE SCALE GENOMIC DNA]</scope>
    <source>
        <strain evidence="4 5">NRRL Y-17804</strain>
    </source>
</reference>
<dbReference type="AlphaFoldDB" id="A0A0E9NI92"/>
<dbReference type="InterPro" id="IPR024253">
    <property type="entry name" value="Phosducin_thioredoxin-like_dom"/>
</dbReference>
<protein>
    <recommendedName>
        <fullName evidence="3">Phosducin domain-containing protein</fullName>
    </recommendedName>
</protein>
<dbReference type="Gene3D" id="3.40.30.10">
    <property type="entry name" value="Glutaredoxin"/>
    <property type="match status" value="1"/>
</dbReference>
<comment type="similarity">
    <text evidence="1">Belongs to the phosducin family.</text>
</comment>
<organism evidence="4 5">
    <name type="scientific">Saitoella complicata (strain BCRC 22490 / CBS 7301 / JCM 7358 / NBRC 10748 / NRRL Y-17804)</name>
    <dbReference type="NCBI Taxonomy" id="698492"/>
    <lineage>
        <taxon>Eukaryota</taxon>
        <taxon>Fungi</taxon>
        <taxon>Dikarya</taxon>
        <taxon>Ascomycota</taxon>
        <taxon>Taphrinomycotina</taxon>
        <taxon>Taphrinomycotina incertae sedis</taxon>
        <taxon>Saitoella</taxon>
    </lineage>
</organism>
<evidence type="ECO:0000313" key="5">
    <source>
        <dbReference type="Proteomes" id="UP000033140"/>
    </source>
</evidence>
<dbReference type="InterPro" id="IPR051498">
    <property type="entry name" value="Phosducin-like_chap/apop_reg"/>
</dbReference>
<proteinExistence type="inferred from homology"/>
<evidence type="ECO:0000313" key="4">
    <source>
        <dbReference type="EMBL" id="GAO49528.1"/>
    </source>
</evidence>
<dbReference type="PANTHER" id="PTHR45809:SF3">
    <property type="entry name" value="VIRAL IAP-ASSOCIATED FACTOR HOMOLOG"/>
    <property type="match status" value="1"/>
</dbReference>
<reference evidence="4 5" key="2">
    <citation type="journal article" date="2014" name="J. Gen. Appl. Microbiol.">
        <title>The early diverging ascomycetous budding yeast Saitoella complicata has three histone deacetylases belonging to the Clr6, Hos2, and Rpd3 lineages.</title>
        <authorList>
            <person name="Nishida H."/>
            <person name="Matsumoto T."/>
            <person name="Kondo S."/>
            <person name="Hamamoto M."/>
            <person name="Yoshikawa H."/>
        </authorList>
    </citation>
    <scope>NUCLEOTIDE SEQUENCE [LARGE SCALE GENOMIC DNA]</scope>
    <source>
        <strain evidence="4 5">NRRL Y-17804</strain>
    </source>
</reference>
<dbReference type="OMA" id="DSCIQHY"/>
<reference evidence="4 5" key="3">
    <citation type="journal article" date="2015" name="Genome Announc.">
        <title>Draft Genome Sequence of the Archiascomycetous Yeast Saitoella complicata.</title>
        <authorList>
            <person name="Yamauchi K."/>
            <person name="Kondo S."/>
            <person name="Hamamoto M."/>
            <person name="Takahashi Y."/>
            <person name="Ogura Y."/>
            <person name="Hayashi T."/>
            <person name="Nishida H."/>
        </authorList>
    </citation>
    <scope>NUCLEOTIDE SEQUENCE [LARGE SCALE GENOMIC DNA]</scope>
    <source>
        <strain evidence="4 5">NRRL Y-17804</strain>
    </source>
</reference>
<feature type="region of interest" description="Disordered" evidence="2">
    <location>
        <begin position="205"/>
        <end position="246"/>
    </location>
</feature>
<dbReference type="InterPro" id="IPR036249">
    <property type="entry name" value="Thioredoxin-like_sf"/>
</dbReference>
<dbReference type="PANTHER" id="PTHR45809">
    <property type="entry name" value="VIRAL IAP-ASSOCIATED FACTOR HOMOLOG"/>
    <property type="match status" value="1"/>
</dbReference>
<dbReference type="RefSeq" id="XP_019023259.1">
    <property type="nucleotide sequence ID" value="XM_019167789.1"/>
</dbReference>
<dbReference type="Proteomes" id="UP000033140">
    <property type="component" value="Unassembled WGS sequence"/>
</dbReference>
<name>A0A0E9NI92_SAICN</name>
<evidence type="ECO:0000259" key="3">
    <source>
        <dbReference type="Pfam" id="PF02114"/>
    </source>
</evidence>
<evidence type="ECO:0000256" key="1">
    <source>
        <dbReference type="ARBA" id="ARBA00009686"/>
    </source>
</evidence>
<dbReference type="GO" id="GO:0005737">
    <property type="term" value="C:cytoplasm"/>
    <property type="evidence" value="ECO:0007669"/>
    <property type="project" value="TreeGrafter"/>
</dbReference>
<gene>
    <name evidence="4" type="ORF">G7K_3677-t1</name>
</gene>
<dbReference type="STRING" id="698492.A0A0E9NI92"/>
<comment type="caution">
    <text evidence="4">The sequence shown here is derived from an EMBL/GenBank/DDBJ whole genome shotgun (WGS) entry which is preliminary data.</text>
</comment>
<dbReference type="Pfam" id="PF02114">
    <property type="entry name" value="Phosducin"/>
    <property type="match status" value="1"/>
</dbReference>
<accession>A0A0E9NI92</accession>
<dbReference type="GO" id="GO:0006457">
    <property type="term" value="P:protein folding"/>
    <property type="evidence" value="ECO:0007669"/>
    <property type="project" value="TreeGrafter"/>
</dbReference>
<feature type="region of interest" description="Disordered" evidence="2">
    <location>
        <begin position="1"/>
        <end position="32"/>
    </location>
</feature>
<dbReference type="EMBL" id="BACD03000023">
    <property type="protein sequence ID" value="GAO49528.1"/>
    <property type="molecule type" value="Genomic_DNA"/>
</dbReference>
<sequence>MDPNADTEWNDILREKGILPERPPSPTEMLEEALQQSIKEAHDRRLEGLDIDELDDLEDDEDEEIIALYKAQRMAEMRSLQARSNHGTVTPIQKVDFVREVTEASKGENNWVICYLYKDYLPGCKILAPLLSLVARRYPFLKLTSIQSDMCIPNYPDRNTPTLLFYGNGDMRKQLVAWTAKRVEEVEVLLEQVGCLTLEQIRSARRAEGVDAEDEEAEREVGEEKGRGIRKSVRTTVPDETDDDWD</sequence>
<keyword evidence="5" id="KW-1185">Reference proteome</keyword>
<feature type="domain" description="Phosducin" evidence="3">
    <location>
        <begin position="30"/>
        <end position="194"/>
    </location>
</feature>
<evidence type="ECO:0000256" key="2">
    <source>
        <dbReference type="SAM" id="MobiDB-lite"/>
    </source>
</evidence>